<evidence type="ECO:0000313" key="4">
    <source>
        <dbReference type="EMBL" id="CAK8991156.1"/>
    </source>
</evidence>
<feature type="region of interest" description="Disordered" evidence="1">
    <location>
        <begin position="403"/>
        <end position="423"/>
    </location>
</feature>
<feature type="compositionally biased region" description="Acidic residues" evidence="1">
    <location>
        <begin position="403"/>
        <end position="416"/>
    </location>
</feature>
<reference evidence="3 5" key="1">
    <citation type="submission" date="2024-02" db="EMBL/GenBank/DDBJ databases">
        <authorList>
            <person name="Chen Y."/>
            <person name="Shah S."/>
            <person name="Dougan E. K."/>
            <person name="Thang M."/>
            <person name="Chan C."/>
        </authorList>
    </citation>
    <scope>NUCLEOTIDE SEQUENCE [LARGE SCALE GENOMIC DNA]</scope>
</reference>
<dbReference type="PANTHER" id="PTHR46701">
    <property type="entry name" value="GLYCOSYLTRANSFERASE-LIKE KOBITO 1"/>
    <property type="match status" value="1"/>
</dbReference>
<dbReference type="PANTHER" id="PTHR46701:SF7">
    <property type="entry name" value="GLYCOSYLTRANSFERASE-LIKE KOBITO 1"/>
    <property type="match status" value="1"/>
</dbReference>
<dbReference type="Proteomes" id="UP001642464">
    <property type="component" value="Unassembled WGS sequence"/>
</dbReference>
<organism evidence="3 5">
    <name type="scientific">Durusdinium trenchii</name>
    <dbReference type="NCBI Taxonomy" id="1381693"/>
    <lineage>
        <taxon>Eukaryota</taxon>
        <taxon>Sar</taxon>
        <taxon>Alveolata</taxon>
        <taxon>Dinophyceae</taxon>
        <taxon>Suessiales</taxon>
        <taxon>Symbiodiniaceae</taxon>
        <taxon>Durusdinium</taxon>
    </lineage>
</organism>
<evidence type="ECO:0000313" key="3">
    <source>
        <dbReference type="EMBL" id="CAK8991116.1"/>
    </source>
</evidence>
<protein>
    <submittedName>
        <fullName evidence="3">Glycosyltransferase-like KOBITO 1 (Protein ABA INSENSITIVE 8) (Protein ELONGATION DEFECTIVE 1)</fullName>
    </submittedName>
</protein>
<dbReference type="EMBL" id="CAXAMM010001226">
    <property type="protein sequence ID" value="CAK8991116.1"/>
    <property type="molecule type" value="Genomic_DNA"/>
</dbReference>
<sequence>MCVAVPVPGTLYRTVHHPRVAIRAKPSTSAEIVHVLSAGEVFRVAEEVDGWLRLAADEAWARSIAAGFVLLDGKALGLGKLVEKLEKNDEELWPFTPALRRAAALGVPFTQEGELRPMDGKKLEDIWLSFWHTPSLTWAPSSESGPKPTARSPQLAVACLLRGVGASVVKSFALYHLRIGFQRVLLFFDAPDDPSELEAIEVAEGLSGLGVQVRRCTETWWQQALQSSRFWERRPSGGIFAEMVELWELGDVQSRQCLAMEAALRDVEGFDWLLHIDADEALLLPKHSDACSFFQELPPEIEQVVFNNLEALPESFEITNWFEEVTLFKVHQNLLSESKSEKLHKPGERYLEKLEKWRQRQLAKGTDPEDVKTNRSFDMALLPVRLARRKVVQQLKLDLPPLDLEDQEPIDSDEEPSEKRQQRHEDLPCFFTAYGNGKAACRVRSPRPLPIGVHRFASESNARLKSLRCSDEGAPVILHYANCGYQSWLRKYKILADGHQTEDGGFSVERKGIRSMRAHLAHRELLKRRSAEDLELYYRTYIMGNEFGELPHFACHGMLVRTHTVQEVLQKRKKNLPADSPGGFGSPLPKEERLLPSL</sequence>
<comment type="caution">
    <text evidence="3">The sequence shown here is derived from an EMBL/GenBank/DDBJ whole genome shotgun (WGS) entry which is preliminary data.</text>
</comment>
<dbReference type="Pfam" id="PF08239">
    <property type="entry name" value="SH3_3"/>
    <property type="match status" value="1"/>
</dbReference>
<proteinExistence type="predicted"/>
<evidence type="ECO:0000256" key="1">
    <source>
        <dbReference type="SAM" id="MobiDB-lite"/>
    </source>
</evidence>
<dbReference type="EMBL" id="CAXAMM010001237">
    <property type="protein sequence ID" value="CAK8991156.1"/>
    <property type="molecule type" value="Genomic_DNA"/>
</dbReference>
<gene>
    <name evidence="3" type="ORF">SCF082_LOCUS2522</name>
    <name evidence="4" type="ORF">SCF082_LOCUS2543</name>
</gene>
<dbReference type="Pfam" id="PF13704">
    <property type="entry name" value="Glyco_tranf_2_4"/>
    <property type="match status" value="1"/>
</dbReference>
<feature type="region of interest" description="Disordered" evidence="1">
    <location>
        <begin position="575"/>
        <end position="598"/>
    </location>
</feature>
<name>A0ABP0HNM1_9DINO</name>
<accession>A0ABP0HNM1</accession>
<feature type="domain" description="SH3b" evidence="2">
    <location>
        <begin position="20"/>
        <end position="54"/>
    </location>
</feature>
<dbReference type="InterPro" id="IPR003646">
    <property type="entry name" value="SH3-like_bac-type"/>
</dbReference>
<feature type="compositionally biased region" description="Basic and acidic residues" evidence="1">
    <location>
        <begin position="589"/>
        <end position="598"/>
    </location>
</feature>
<evidence type="ECO:0000259" key="2">
    <source>
        <dbReference type="Pfam" id="PF08239"/>
    </source>
</evidence>
<evidence type="ECO:0000313" key="5">
    <source>
        <dbReference type="Proteomes" id="UP001642464"/>
    </source>
</evidence>
<dbReference type="Gene3D" id="2.30.30.40">
    <property type="entry name" value="SH3 Domains"/>
    <property type="match status" value="1"/>
</dbReference>
<keyword evidence="5" id="KW-1185">Reference proteome</keyword>
<dbReference type="InterPro" id="IPR044224">
    <property type="entry name" value="KOBITO1-like"/>
</dbReference>